<reference evidence="3 4" key="1">
    <citation type="submission" date="2011-01" db="EMBL/GenBank/DDBJ databases">
        <authorList>
            <person name="Muzny D."/>
            <person name="Qin X."/>
            <person name="Deng J."/>
            <person name="Jiang H."/>
            <person name="Liu Y."/>
            <person name="Qu J."/>
            <person name="Song X.-Z."/>
            <person name="Zhang L."/>
            <person name="Thornton R."/>
            <person name="Coyle M."/>
            <person name="Francisco L."/>
            <person name="Jackson L."/>
            <person name="Javaid M."/>
            <person name="Korchina V."/>
            <person name="Kovar C."/>
            <person name="Mata R."/>
            <person name="Mathew T."/>
            <person name="Ngo R."/>
            <person name="Nguyen L."/>
            <person name="Nguyen N."/>
            <person name="Okwuonu G."/>
            <person name="Ongeri F."/>
            <person name="Pham C."/>
            <person name="Simmons D."/>
            <person name="Wilczek-Boney K."/>
            <person name="Hale W."/>
            <person name="Jakkamsetti A."/>
            <person name="Pham P."/>
            <person name="Ruth R."/>
            <person name="San Lucas F."/>
            <person name="Warren J."/>
            <person name="Zhang J."/>
            <person name="Zhao Z."/>
            <person name="Zhou C."/>
            <person name="Zhu D."/>
            <person name="Lee S."/>
            <person name="Bess C."/>
            <person name="Blankenburg K."/>
            <person name="Forbes L."/>
            <person name="Fu Q."/>
            <person name="Gubbala S."/>
            <person name="Hirani K."/>
            <person name="Jayaseelan J.C."/>
            <person name="Lara F."/>
            <person name="Munidasa M."/>
            <person name="Palculict T."/>
            <person name="Patil S."/>
            <person name="Pu L.-L."/>
            <person name="Saada N."/>
            <person name="Tang L."/>
            <person name="Weissenberger G."/>
            <person name="Zhu Y."/>
            <person name="Hemphill L."/>
            <person name="Shang Y."/>
            <person name="Youmans B."/>
            <person name="Ayvaz T."/>
            <person name="Ross M."/>
            <person name="Santibanez J."/>
            <person name="Aqrawi P."/>
            <person name="Gross S."/>
            <person name="Joshi V."/>
            <person name="Fowler G."/>
            <person name="Nazareth L."/>
            <person name="Reid J."/>
            <person name="Worley K."/>
            <person name="Petrosino J."/>
            <person name="Highlander S."/>
            <person name="Gibbs R."/>
        </authorList>
    </citation>
    <scope>NUCLEOTIDE SEQUENCE [LARGE SCALE GENOMIC DNA]</scope>
    <source>
        <strain evidence="3 4">ATCC 25976</strain>
    </source>
</reference>
<proteinExistence type="predicted"/>
<dbReference type="SUPFAM" id="SSF54909">
    <property type="entry name" value="Dimeric alpha+beta barrel"/>
    <property type="match status" value="1"/>
</dbReference>
<sequence>MPIHLRIIFIKSFYGVVKMKKSLAVILLGITAFAQAESVKPAYVIGETEVLDIDKLQPYRTKMPETLKPYGGRFLARGAEPIMVEGQASKWRVVIIGFDNLALAKEWYGSVAYSAIRPIRQSSTNSRVMIVEGLPAETK</sequence>
<organism evidence="3 4">
    <name type="scientific">Actinobacillus ureae ATCC 25976</name>
    <dbReference type="NCBI Taxonomy" id="887324"/>
    <lineage>
        <taxon>Bacteria</taxon>
        <taxon>Pseudomonadati</taxon>
        <taxon>Pseudomonadota</taxon>
        <taxon>Gammaproteobacteria</taxon>
        <taxon>Pasteurellales</taxon>
        <taxon>Pasteurellaceae</taxon>
        <taxon>Actinobacillus</taxon>
    </lineage>
</organism>
<accession>E8KF79</accession>
<feature type="domain" description="DUF1330" evidence="2">
    <location>
        <begin position="41"/>
        <end position="134"/>
    </location>
</feature>
<evidence type="ECO:0000313" key="3">
    <source>
        <dbReference type="EMBL" id="EFX92422.1"/>
    </source>
</evidence>
<comment type="caution">
    <text evidence="3">The sequence shown here is derived from an EMBL/GenBank/DDBJ whole genome shotgun (WGS) entry which is preliminary data.</text>
</comment>
<dbReference type="PANTHER" id="PTHR41521">
    <property type="match status" value="1"/>
</dbReference>
<feature type="signal peptide" evidence="1">
    <location>
        <begin position="1"/>
        <end position="36"/>
    </location>
</feature>
<keyword evidence="4" id="KW-1185">Reference proteome</keyword>
<dbReference type="Gene3D" id="3.30.70.100">
    <property type="match status" value="1"/>
</dbReference>
<dbReference type="PANTHER" id="PTHR41521:SF4">
    <property type="entry name" value="BLR0684 PROTEIN"/>
    <property type="match status" value="1"/>
</dbReference>
<evidence type="ECO:0000256" key="1">
    <source>
        <dbReference type="SAM" id="SignalP"/>
    </source>
</evidence>
<dbReference type="InterPro" id="IPR011008">
    <property type="entry name" value="Dimeric_a/b-barrel"/>
</dbReference>
<dbReference type="EMBL" id="AEVG01000034">
    <property type="protein sequence ID" value="EFX92422.1"/>
    <property type="molecule type" value="Genomic_DNA"/>
</dbReference>
<dbReference type="HOGENOM" id="CLU_145407_0_1_6"/>
<protein>
    <recommendedName>
        <fullName evidence="2">DUF1330 domain-containing protein</fullName>
    </recommendedName>
</protein>
<feature type="chain" id="PRO_5003223658" description="DUF1330 domain-containing protein" evidence="1">
    <location>
        <begin position="37"/>
        <end position="139"/>
    </location>
</feature>
<keyword evidence="1" id="KW-0732">Signal</keyword>
<dbReference type="AlphaFoldDB" id="E8KF79"/>
<dbReference type="InterPro" id="IPR010753">
    <property type="entry name" value="DUF1330"/>
</dbReference>
<evidence type="ECO:0000259" key="2">
    <source>
        <dbReference type="Pfam" id="PF07045"/>
    </source>
</evidence>
<name>E8KF79_9PAST</name>
<gene>
    <name evidence="3" type="ORF">HMPREF0027_0496</name>
</gene>
<dbReference type="Pfam" id="PF07045">
    <property type="entry name" value="DUF1330"/>
    <property type="match status" value="1"/>
</dbReference>
<evidence type="ECO:0000313" key="4">
    <source>
        <dbReference type="Proteomes" id="UP000005467"/>
    </source>
</evidence>
<dbReference type="Proteomes" id="UP000005467">
    <property type="component" value="Unassembled WGS sequence"/>
</dbReference>